<keyword evidence="8" id="KW-0472">Membrane</keyword>
<keyword evidence="6 7" id="KW-0788">Thiol protease</keyword>
<keyword evidence="3 7" id="KW-0645">Protease</keyword>
<gene>
    <name evidence="10" type="ORF">PanWU01x14_241850</name>
</gene>
<dbReference type="InterPro" id="IPR038765">
    <property type="entry name" value="Papain-like_cys_pep_sf"/>
</dbReference>
<dbReference type="PANTHER" id="PTHR24006">
    <property type="entry name" value="UBIQUITIN CARBOXYL-TERMINAL HYDROLASE"/>
    <property type="match status" value="1"/>
</dbReference>
<proteinExistence type="inferred from homology"/>
<dbReference type="Gene3D" id="3.90.70.10">
    <property type="entry name" value="Cysteine proteinases"/>
    <property type="match status" value="1"/>
</dbReference>
<evidence type="ECO:0000256" key="8">
    <source>
        <dbReference type="SAM" id="Phobius"/>
    </source>
</evidence>
<dbReference type="GO" id="GO:0005634">
    <property type="term" value="C:nucleus"/>
    <property type="evidence" value="ECO:0007669"/>
    <property type="project" value="TreeGrafter"/>
</dbReference>
<dbReference type="AlphaFoldDB" id="A0A2P5BG82"/>
<dbReference type="Pfam" id="PF00443">
    <property type="entry name" value="UCH"/>
    <property type="match status" value="1"/>
</dbReference>
<sequence length="573" mass="64615">MRMRGEVKLNDLIRVFKHGFGLISRSNWVSASGFNVSVAGLLGIAGFVLALREGKLGQLSSFQWPPKTENPSQDSLLVPGLQNIGNSCFLNVILQALASCPCFQIFLQNAIKELERSADEDLVDSLPLAVSLATLLEELCAIGEGRVVLNPRRVMLSMAHYIPNFNLTAQQDAAEAFLHLLSSLREEFMDCYDPSNCYLFESCSSSCRIIVTKKTEDLNEHERWQQSFIGPFDGILGSILTCQSCSSQISLNFESFHSLLLSPMPVTGSYIMDQCCLEDCLKQFTVAEQVENYRCTGCWHIAGIKYLSSIGADETEIKKLRTCSKQDFCECQKTLPLDRFPWSNKFSHALKQMSIARSPKILCIHLKRVSFNVFGEPYKLKGHISFPLILDLFPFMTSAVVIKTHEETLQRGQVQPRYQKPSFHAENFNIQCDTRKLNCTYKAKGSFYPEDAQHLPQEESNCKQTDGCSEVIHADRNTHSYEQVSTIPLSVPTSSYLYRLVSVVEHFGEAGSGHYTIYRSARTDPERNEPEDPPEPDSVHWFSISDSQVHRVSKKEVLAAEASLLFYEKIFEV</sequence>
<accession>A0A2P5BG82</accession>
<keyword evidence="5 7" id="KW-0378">Hydrolase</keyword>
<keyword evidence="11" id="KW-1185">Reference proteome</keyword>
<evidence type="ECO:0000256" key="7">
    <source>
        <dbReference type="RuleBase" id="RU366025"/>
    </source>
</evidence>
<evidence type="ECO:0000313" key="10">
    <source>
        <dbReference type="EMBL" id="PON47797.1"/>
    </source>
</evidence>
<comment type="function">
    <text evidence="7">Recognizes and hydrolyzes the peptide bond at the C-terminal Gly of ubiquitin. Involved in the processing of poly-ubiquitin precursors as well as that of ubiquitinated proteins.</text>
</comment>
<evidence type="ECO:0000256" key="3">
    <source>
        <dbReference type="ARBA" id="ARBA00022670"/>
    </source>
</evidence>
<evidence type="ECO:0000256" key="6">
    <source>
        <dbReference type="ARBA" id="ARBA00022807"/>
    </source>
</evidence>
<reference evidence="11" key="1">
    <citation type="submission" date="2016-06" db="EMBL/GenBank/DDBJ databases">
        <title>Parallel loss of symbiosis genes in relatives of nitrogen-fixing non-legume Parasponia.</title>
        <authorList>
            <person name="Van Velzen R."/>
            <person name="Holmer R."/>
            <person name="Bu F."/>
            <person name="Rutten L."/>
            <person name="Van Zeijl A."/>
            <person name="Liu W."/>
            <person name="Santuari L."/>
            <person name="Cao Q."/>
            <person name="Sharma T."/>
            <person name="Shen D."/>
            <person name="Roswanjaya Y."/>
            <person name="Wardhani T."/>
            <person name="Kalhor M.S."/>
            <person name="Jansen J."/>
            <person name="Van den Hoogen J."/>
            <person name="Gungor B."/>
            <person name="Hartog M."/>
            <person name="Hontelez J."/>
            <person name="Verver J."/>
            <person name="Yang W.-C."/>
            <person name="Schijlen E."/>
            <person name="Repin R."/>
            <person name="Schilthuizen M."/>
            <person name="Schranz E."/>
            <person name="Heidstra R."/>
            <person name="Miyata K."/>
            <person name="Fedorova E."/>
            <person name="Kohlen W."/>
            <person name="Bisseling T."/>
            <person name="Smit S."/>
            <person name="Geurts R."/>
        </authorList>
    </citation>
    <scope>NUCLEOTIDE SEQUENCE [LARGE SCALE GENOMIC DNA]</scope>
    <source>
        <strain evidence="11">cv. WU1-14</strain>
    </source>
</reference>
<dbReference type="PROSITE" id="PS00972">
    <property type="entry name" value="USP_1"/>
    <property type="match status" value="1"/>
</dbReference>
<dbReference type="InterPro" id="IPR050164">
    <property type="entry name" value="Peptidase_C19"/>
</dbReference>
<comment type="caution">
    <text evidence="10">The sequence shown here is derived from an EMBL/GenBank/DDBJ whole genome shotgun (WGS) entry which is preliminary data.</text>
</comment>
<evidence type="ECO:0000256" key="1">
    <source>
        <dbReference type="ARBA" id="ARBA00000707"/>
    </source>
</evidence>
<keyword evidence="8" id="KW-1133">Transmembrane helix</keyword>
<dbReference type="GO" id="GO:0006508">
    <property type="term" value="P:proteolysis"/>
    <property type="evidence" value="ECO:0007669"/>
    <property type="project" value="UniProtKB-KW"/>
</dbReference>
<dbReference type="OrthoDB" id="2248014at2759"/>
<feature type="transmembrane region" description="Helical" evidence="8">
    <location>
        <begin position="28"/>
        <end position="51"/>
    </location>
</feature>
<dbReference type="GO" id="GO:0004843">
    <property type="term" value="F:cysteine-type deubiquitinase activity"/>
    <property type="evidence" value="ECO:0007669"/>
    <property type="project" value="UniProtKB-UniRule"/>
</dbReference>
<protein>
    <recommendedName>
        <fullName evidence="7">Ubiquitin carboxyl-terminal hydrolase</fullName>
        <ecNumber evidence="7">3.4.19.12</ecNumber>
    </recommendedName>
</protein>
<evidence type="ECO:0000256" key="4">
    <source>
        <dbReference type="ARBA" id="ARBA00022786"/>
    </source>
</evidence>
<dbReference type="STRING" id="3476.A0A2P5BG82"/>
<dbReference type="GO" id="GO:0005829">
    <property type="term" value="C:cytosol"/>
    <property type="evidence" value="ECO:0007669"/>
    <property type="project" value="TreeGrafter"/>
</dbReference>
<comment type="similarity">
    <text evidence="2 7">Belongs to the peptidase C19 family.</text>
</comment>
<dbReference type="EC" id="3.4.19.12" evidence="7"/>
<dbReference type="InterPro" id="IPR001394">
    <property type="entry name" value="Peptidase_C19_UCH"/>
</dbReference>
<dbReference type="InterPro" id="IPR028889">
    <property type="entry name" value="USP"/>
</dbReference>
<name>A0A2P5BG82_PARAD</name>
<dbReference type="Proteomes" id="UP000237105">
    <property type="component" value="Unassembled WGS sequence"/>
</dbReference>
<dbReference type="InterPro" id="IPR018200">
    <property type="entry name" value="USP_CS"/>
</dbReference>
<evidence type="ECO:0000256" key="5">
    <source>
        <dbReference type="ARBA" id="ARBA00022801"/>
    </source>
</evidence>
<keyword evidence="8" id="KW-0812">Transmembrane</keyword>
<comment type="catalytic activity">
    <reaction evidence="1 7">
        <text>Thiol-dependent hydrolysis of ester, thioester, amide, peptide and isopeptide bonds formed by the C-terminal Gly of ubiquitin (a 76-residue protein attached to proteins as an intracellular targeting signal).</text>
        <dbReference type="EC" id="3.4.19.12"/>
    </reaction>
</comment>
<evidence type="ECO:0000313" key="11">
    <source>
        <dbReference type="Proteomes" id="UP000237105"/>
    </source>
</evidence>
<dbReference type="PROSITE" id="PS50235">
    <property type="entry name" value="USP_3"/>
    <property type="match status" value="1"/>
</dbReference>
<dbReference type="PROSITE" id="PS00973">
    <property type="entry name" value="USP_2"/>
    <property type="match status" value="1"/>
</dbReference>
<dbReference type="PANTHER" id="PTHR24006:SF888">
    <property type="entry name" value="UBIQUITIN CARBOXYL-TERMINAL HYDROLASE 30"/>
    <property type="match status" value="1"/>
</dbReference>
<dbReference type="SUPFAM" id="SSF54001">
    <property type="entry name" value="Cysteine proteinases"/>
    <property type="match status" value="1"/>
</dbReference>
<organism evidence="10 11">
    <name type="scientific">Parasponia andersonii</name>
    <name type="common">Sponia andersonii</name>
    <dbReference type="NCBI Taxonomy" id="3476"/>
    <lineage>
        <taxon>Eukaryota</taxon>
        <taxon>Viridiplantae</taxon>
        <taxon>Streptophyta</taxon>
        <taxon>Embryophyta</taxon>
        <taxon>Tracheophyta</taxon>
        <taxon>Spermatophyta</taxon>
        <taxon>Magnoliopsida</taxon>
        <taxon>eudicotyledons</taxon>
        <taxon>Gunneridae</taxon>
        <taxon>Pentapetalae</taxon>
        <taxon>rosids</taxon>
        <taxon>fabids</taxon>
        <taxon>Rosales</taxon>
        <taxon>Cannabaceae</taxon>
        <taxon>Parasponia</taxon>
    </lineage>
</organism>
<feature type="domain" description="USP" evidence="9">
    <location>
        <begin position="79"/>
        <end position="570"/>
    </location>
</feature>
<dbReference type="CDD" id="cd02662">
    <property type="entry name" value="Peptidase_C19F"/>
    <property type="match status" value="1"/>
</dbReference>
<keyword evidence="4 7" id="KW-0833">Ubl conjugation pathway</keyword>
<dbReference type="GO" id="GO:0016579">
    <property type="term" value="P:protein deubiquitination"/>
    <property type="evidence" value="ECO:0007669"/>
    <property type="project" value="InterPro"/>
</dbReference>
<evidence type="ECO:0000256" key="2">
    <source>
        <dbReference type="ARBA" id="ARBA00009085"/>
    </source>
</evidence>
<dbReference type="EMBL" id="JXTB01000288">
    <property type="protein sequence ID" value="PON47797.1"/>
    <property type="molecule type" value="Genomic_DNA"/>
</dbReference>
<evidence type="ECO:0000259" key="9">
    <source>
        <dbReference type="PROSITE" id="PS50235"/>
    </source>
</evidence>